<reference evidence="2" key="1">
    <citation type="submission" date="2022-11" db="UniProtKB">
        <authorList>
            <consortium name="WormBaseParasite"/>
        </authorList>
    </citation>
    <scope>IDENTIFICATION</scope>
</reference>
<proteinExistence type="predicted"/>
<sequence>MLEVMKHKKCQKITITTSIRVIRRTPKKISYQKSINSCCRFVSRSSKVENLSVKSKSSSSLKKPPLIVITTAPNVINSDDMDFVVNGYQQMDDNFLKPVASHNATRQPWMKTAGEGEVFSRKDVIILQRATTNDK</sequence>
<keyword evidence="1" id="KW-1185">Reference proteome</keyword>
<protein>
    <submittedName>
        <fullName evidence="2">Uncharacterized protein</fullName>
    </submittedName>
</protein>
<dbReference type="WBParaSite" id="nRc.2.0.1.t01097-RA">
    <property type="protein sequence ID" value="nRc.2.0.1.t01097-RA"/>
    <property type="gene ID" value="nRc.2.0.1.g01097"/>
</dbReference>
<dbReference type="Proteomes" id="UP000887565">
    <property type="component" value="Unplaced"/>
</dbReference>
<evidence type="ECO:0000313" key="1">
    <source>
        <dbReference type="Proteomes" id="UP000887565"/>
    </source>
</evidence>
<name>A0A915HGE8_ROMCU</name>
<accession>A0A915HGE8</accession>
<evidence type="ECO:0000313" key="2">
    <source>
        <dbReference type="WBParaSite" id="nRc.2.0.1.t01097-RA"/>
    </source>
</evidence>
<dbReference type="AlphaFoldDB" id="A0A915HGE8"/>
<organism evidence="1 2">
    <name type="scientific">Romanomermis culicivorax</name>
    <name type="common">Nematode worm</name>
    <dbReference type="NCBI Taxonomy" id="13658"/>
    <lineage>
        <taxon>Eukaryota</taxon>
        <taxon>Metazoa</taxon>
        <taxon>Ecdysozoa</taxon>
        <taxon>Nematoda</taxon>
        <taxon>Enoplea</taxon>
        <taxon>Dorylaimia</taxon>
        <taxon>Mermithida</taxon>
        <taxon>Mermithoidea</taxon>
        <taxon>Mermithidae</taxon>
        <taxon>Romanomermis</taxon>
    </lineage>
</organism>